<dbReference type="GO" id="GO:0007204">
    <property type="term" value="P:positive regulation of cytosolic calcium ion concentration"/>
    <property type="evidence" value="ECO:0007669"/>
    <property type="project" value="TreeGrafter"/>
</dbReference>
<evidence type="ECO:0000256" key="1">
    <source>
        <dbReference type="ARBA" id="ARBA00004141"/>
    </source>
</evidence>
<dbReference type="InterPro" id="IPR000826">
    <property type="entry name" value="Formyl_rcpt-rel"/>
</dbReference>
<protein>
    <submittedName>
        <fullName evidence="15">Complement C5a receptor 1</fullName>
    </submittedName>
</protein>
<feature type="domain" description="G-protein coupled receptors family 1 profile" evidence="14">
    <location>
        <begin position="61"/>
        <end position="314"/>
    </location>
</feature>
<dbReference type="Pfam" id="PF00001">
    <property type="entry name" value="7tm_1"/>
    <property type="match status" value="1"/>
</dbReference>
<dbReference type="GO" id="GO:0006935">
    <property type="term" value="P:chemotaxis"/>
    <property type="evidence" value="ECO:0007669"/>
    <property type="project" value="UniProtKB-KW"/>
</dbReference>
<keyword evidence="7" id="KW-1015">Disulfide bond</keyword>
<dbReference type="PROSITE" id="PS00237">
    <property type="entry name" value="G_PROTEIN_RECEP_F1_1"/>
    <property type="match status" value="1"/>
</dbReference>
<dbReference type="InterPro" id="IPR000276">
    <property type="entry name" value="GPCR_Rhodpsn"/>
</dbReference>
<comment type="similarity">
    <text evidence="10">Belongs to the chemokine-like receptor (CMKLR) family.</text>
</comment>
<feature type="transmembrane region" description="Helical" evidence="13">
    <location>
        <begin position="213"/>
        <end position="236"/>
    </location>
</feature>
<dbReference type="PANTHER" id="PTHR24225:SF56">
    <property type="entry name" value="C5A ANAPHYLATOXIN CHEMOTACTIC RECEPTOR 1"/>
    <property type="match status" value="1"/>
</dbReference>
<proteinExistence type="inferred from homology"/>
<keyword evidence="4 13" id="KW-1133">Transmembrane helix</keyword>
<evidence type="ECO:0000256" key="12">
    <source>
        <dbReference type="SAM" id="MobiDB-lite"/>
    </source>
</evidence>
<keyword evidence="2" id="KW-0145">Chemotaxis</keyword>
<keyword evidence="8 11" id="KW-0675">Receptor</keyword>
<keyword evidence="9 11" id="KW-0807">Transducer</keyword>
<dbReference type="PROSITE" id="PS50262">
    <property type="entry name" value="G_PROTEIN_RECEP_F1_2"/>
    <property type="match status" value="1"/>
</dbReference>
<reference evidence="15" key="2">
    <citation type="submission" date="2025-08" db="UniProtKB">
        <authorList>
            <consortium name="Ensembl"/>
        </authorList>
    </citation>
    <scope>IDENTIFICATION</scope>
</reference>
<comment type="similarity">
    <text evidence="11">Belongs to the G-protein coupled receptor 1 family.</text>
</comment>
<dbReference type="InterPro" id="IPR017452">
    <property type="entry name" value="GPCR_Rhodpsn_7TM"/>
</dbReference>
<evidence type="ECO:0000256" key="9">
    <source>
        <dbReference type="ARBA" id="ARBA00023224"/>
    </source>
</evidence>
<evidence type="ECO:0000256" key="4">
    <source>
        <dbReference type="ARBA" id="ARBA00022989"/>
    </source>
</evidence>
<evidence type="ECO:0000256" key="7">
    <source>
        <dbReference type="ARBA" id="ARBA00023157"/>
    </source>
</evidence>
<evidence type="ECO:0000313" key="16">
    <source>
        <dbReference type="Proteomes" id="UP000694620"/>
    </source>
</evidence>
<comment type="subcellular location">
    <subcellularLocation>
        <location evidence="1">Membrane</location>
        <topology evidence="1">Multi-pass membrane protein</topology>
    </subcellularLocation>
</comment>
<keyword evidence="5 11" id="KW-0297">G-protein coupled receptor</keyword>
<evidence type="ECO:0000256" key="5">
    <source>
        <dbReference type="ARBA" id="ARBA00023040"/>
    </source>
</evidence>
<keyword evidence="3 11" id="KW-0812">Transmembrane</keyword>
<organism evidence="15 16">
    <name type="scientific">Erpetoichthys calabaricus</name>
    <name type="common">Rope fish</name>
    <name type="synonym">Calamoichthys calabaricus</name>
    <dbReference type="NCBI Taxonomy" id="27687"/>
    <lineage>
        <taxon>Eukaryota</taxon>
        <taxon>Metazoa</taxon>
        <taxon>Chordata</taxon>
        <taxon>Craniata</taxon>
        <taxon>Vertebrata</taxon>
        <taxon>Euteleostomi</taxon>
        <taxon>Actinopterygii</taxon>
        <taxon>Polypteriformes</taxon>
        <taxon>Polypteridae</taxon>
        <taxon>Erpetoichthys</taxon>
    </lineage>
</organism>
<dbReference type="SUPFAM" id="SSF81321">
    <property type="entry name" value="Family A G protein-coupled receptor-like"/>
    <property type="match status" value="1"/>
</dbReference>
<dbReference type="GO" id="GO:0004930">
    <property type="term" value="F:G protein-coupled receptor activity"/>
    <property type="evidence" value="ECO:0007669"/>
    <property type="project" value="UniProtKB-KW"/>
</dbReference>
<dbReference type="Ensembl" id="ENSECRT00000000130.1">
    <property type="protein sequence ID" value="ENSECRP00000000124.1"/>
    <property type="gene ID" value="ENSECRG00000000087.1"/>
</dbReference>
<evidence type="ECO:0000256" key="2">
    <source>
        <dbReference type="ARBA" id="ARBA00022500"/>
    </source>
</evidence>
<feature type="transmembrane region" description="Helical" evidence="13">
    <location>
        <begin position="48"/>
        <end position="68"/>
    </location>
</feature>
<reference evidence="15" key="1">
    <citation type="submission" date="2021-06" db="EMBL/GenBank/DDBJ databases">
        <authorList>
            <consortium name="Wellcome Sanger Institute Data Sharing"/>
        </authorList>
    </citation>
    <scope>NUCLEOTIDE SEQUENCE [LARGE SCALE GENOMIC DNA]</scope>
</reference>
<evidence type="ECO:0000259" key="14">
    <source>
        <dbReference type="PROSITE" id="PS50262"/>
    </source>
</evidence>
<dbReference type="AlphaFoldDB" id="A0A8C4RBU8"/>
<keyword evidence="16" id="KW-1185">Reference proteome</keyword>
<feature type="transmembrane region" description="Helical" evidence="13">
    <location>
        <begin position="160"/>
        <end position="180"/>
    </location>
</feature>
<dbReference type="PRINTS" id="PR00237">
    <property type="entry name" value="GPCRRHODOPSN"/>
</dbReference>
<feature type="compositionally biased region" description="Polar residues" evidence="12">
    <location>
        <begin position="344"/>
        <end position="362"/>
    </location>
</feature>
<dbReference type="GO" id="GO:0005886">
    <property type="term" value="C:plasma membrane"/>
    <property type="evidence" value="ECO:0007669"/>
    <property type="project" value="TreeGrafter"/>
</dbReference>
<accession>A0A8C4RBU8</accession>
<dbReference type="GO" id="GO:0006954">
    <property type="term" value="P:inflammatory response"/>
    <property type="evidence" value="ECO:0007669"/>
    <property type="project" value="TreeGrafter"/>
</dbReference>
<evidence type="ECO:0000256" key="11">
    <source>
        <dbReference type="RuleBase" id="RU000688"/>
    </source>
</evidence>
<dbReference type="FunFam" id="1.20.1070.10:FF:000034">
    <property type="entry name" value="G-protein coupled receptor 1"/>
    <property type="match status" value="1"/>
</dbReference>
<feature type="region of interest" description="Disordered" evidence="12">
    <location>
        <begin position="343"/>
        <end position="362"/>
    </location>
</feature>
<evidence type="ECO:0000256" key="6">
    <source>
        <dbReference type="ARBA" id="ARBA00023136"/>
    </source>
</evidence>
<keyword evidence="6 13" id="KW-0472">Membrane</keyword>
<feature type="transmembrane region" description="Helical" evidence="13">
    <location>
        <begin position="257"/>
        <end position="275"/>
    </location>
</feature>
<dbReference type="Gene3D" id="1.20.1070.10">
    <property type="entry name" value="Rhodopsin 7-helix transmembrane proteins"/>
    <property type="match status" value="1"/>
</dbReference>
<feature type="transmembrane region" description="Helical" evidence="13">
    <location>
        <begin position="80"/>
        <end position="99"/>
    </location>
</feature>
<evidence type="ECO:0000256" key="3">
    <source>
        <dbReference type="ARBA" id="ARBA00022692"/>
    </source>
</evidence>
<dbReference type="Proteomes" id="UP000694620">
    <property type="component" value="Chromosome 1"/>
</dbReference>
<evidence type="ECO:0000256" key="13">
    <source>
        <dbReference type="SAM" id="Phobius"/>
    </source>
</evidence>
<dbReference type="GO" id="GO:0007200">
    <property type="term" value="P:phospholipase C-activating G protein-coupled receptor signaling pathway"/>
    <property type="evidence" value="ECO:0007669"/>
    <property type="project" value="TreeGrafter"/>
</dbReference>
<evidence type="ECO:0000256" key="10">
    <source>
        <dbReference type="ARBA" id="ARBA00025736"/>
    </source>
</evidence>
<feature type="transmembrane region" description="Helical" evidence="13">
    <location>
        <begin position="295"/>
        <end position="317"/>
    </location>
</feature>
<reference evidence="15" key="3">
    <citation type="submission" date="2025-09" db="UniProtKB">
        <authorList>
            <consortium name="Ensembl"/>
        </authorList>
    </citation>
    <scope>IDENTIFICATION</scope>
</reference>
<sequence>MGDPTNMMMDDDGGEFNSTETFTDWNSTDWNTGEGMHVKLQAHQILNVLLYCLIVVLGVPGNAVVIWITGFKMKRTVNSIWFLNLACADLLCCLSLPFMMYKIIHDHHWPFGLYMCRVIHGFILLNMFCSIFLLVVISLDRFILVAKPVWCQNNRNTRCASMLCLLVWVLSLLLTLPLFIHRREYKDHFSDKIICEPDFSYFGQNIQVAELGIIIYQFLMGFLFPFGSISVCHLFIFQRVTQNGRRFSNRSKKTMQVISVVILTFFFCWLPYHIMNFLIAVTPSSSPWHFHLLNIKFFAVTLAYFNSCLNPLLYVCMGQDFKEHVCKSLRSVMENFMNDDLPSRNKNVSGLKGTNQGQSYHS</sequence>
<dbReference type="GeneTree" id="ENSGT01140000282544"/>
<dbReference type="PRINTS" id="PR00526">
    <property type="entry name" value="FMETLEUPHER"/>
</dbReference>
<feature type="transmembrane region" description="Helical" evidence="13">
    <location>
        <begin position="119"/>
        <end position="139"/>
    </location>
</feature>
<evidence type="ECO:0000313" key="15">
    <source>
        <dbReference type="Ensembl" id="ENSECRP00000000124.1"/>
    </source>
</evidence>
<dbReference type="PANTHER" id="PTHR24225">
    <property type="entry name" value="CHEMOTACTIC RECEPTOR"/>
    <property type="match status" value="1"/>
</dbReference>
<evidence type="ECO:0000256" key="8">
    <source>
        <dbReference type="ARBA" id="ARBA00023170"/>
    </source>
</evidence>
<name>A0A8C4RBU8_ERPCA</name>
<dbReference type="GO" id="GO:0004878">
    <property type="term" value="F:complement component C5a receptor activity"/>
    <property type="evidence" value="ECO:0007669"/>
    <property type="project" value="TreeGrafter"/>
</dbReference>